<keyword evidence="3" id="KW-1185">Reference proteome</keyword>
<evidence type="ECO:0000259" key="1">
    <source>
        <dbReference type="PROSITE" id="PS50280"/>
    </source>
</evidence>
<organism evidence="2 3">
    <name type="scientific">Bombardia bombarda</name>
    <dbReference type="NCBI Taxonomy" id="252184"/>
    <lineage>
        <taxon>Eukaryota</taxon>
        <taxon>Fungi</taxon>
        <taxon>Dikarya</taxon>
        <taxon>Ascomycota</taxon>
        <taxon>Pezizomycotina</taxon>
        <taxon>Sordariomycetes</taxon>
        <taxon>Sordariomycetidae</taxon>
        <taxon>Sordariales</taxon>
        <taxon>Lasiosphaeriaceae</taxon>
        <taxon>Bombardia</taxon>
    </lineage>
</organism>
<dbReference type="InterPro" id="IPR046341">
    <property type="entry name" value="SET_dom_sf"/>
</dbReference>
<evidence type="ECO:0000313" key="3">
    <source>
        <dbReference type="Proteomes" id="UP001174934"/>
    </source>
</evidence>
<name>A0AA40C1G0_9PEZI</name>
<protein>
    <recommendedName>
        <fullName evidence="1">SET domain-containing protein</fullName>
    </recommendedName>
</protein>
<dbReference type="Proteomes" id="UP001174934">
    <property type="component" value="Unassembled WGS sequence"/>
</dbReference>
<feature type="domain" description="SET" evidence="1">
    <location>
        <begin position="116"/>
        <end position="264"/>
    </location>
</feature>
<gene>
    <name evidence="2" type="ORF">B0T17DRAFT_493603</name>
</gene>
<dbReference type="Gene3D" id="2.170.270.10">
    <property type="entry name" value="SET domain"/>
    <property type="match status" value="1"/>
</dbReference>
<reference evidence="2" key="1">
    <citation type="submission" date="2023-06" db="EMBL/GenBank/DDBJ databases">
        <title>Genome-scale phylogeny and comparative genomics of the fungal order Sordariales.</title>
        <authorList>
            <consortium name="Lawrence Berkeley National Laboratory"/>
            <person name="Hensen N."/>
            <person name="Bonometti L."/>
            <person name="Westerberg I."/>
            <person name="Brannstrom I.O."/>
            <person name="Guillou S."/>
            <person name="Cros-Aarteil S."/>
            <person name="Calhoun S."/>
            <person name="Haridas S."/>
            <person name="Kuo A."/>
            <person name="Mondo S."/>
            <person name="Pangilinan J."/>
            <person name="Riley R."/>
            <person name="LaButti K."/>
            <person name="Andreopoulos B."/>
            <person name="Lipzen A."/>
            <person name="Chen C."/>
            <person name="Yanf M."/>
            <person name="Daum C."/>
            <person name="Ng V."/>
            <person name="Clum A."/>
            <person name="Steindorff A."/>
            <person name="Ohm R."/>
            <person name="Martin F."/>
            <person name="Silar P."/>
            <person name="Natvig D."/>
            <person name="Lalanne C."/>
            <person name="Gautier V."/>
            <person name="Ament-velasquez S.L."/>
            <person name="Kruys A."/>
            <person name="Hutchinson M.I."/>
            <person name="Powell A.J."/>
            <person name="Barry K."/>
            <person name="Miller A.N."/>
            <person name="Grigoriev I.V."/>
            <person name="Debuchy R."/>
            <person name="Gladieux P."/>
            <person name="Thoren M.H."/>
            <person name="Johannesson H."/>
        </authorList>
    </citation>
    <scope>NUCLEOTIDE SEQUENCE</scope>
    <source>
        <strain evidence="2">SMH3391-2</strain>
    </source>
</reference>
<dbReference type="PANTHER" id="PTHR47332">
    <property type="entry name" value="SET DOMAIN-CONTAINING PROTEIN 5"/>
    <property type="match status" value="1"/>
</dbReference>
<dbReference type="EMBL" id="JAULSR010000004">
    <property type="protein sequence ID" value="KAK0621876.1"/>
    <property type="molecule type" value="Genomic_DNA"/>
</dbReference>
<dbReference type="SUPFAM" id="SSF82199">
    <property type="entry name" value="SET domain"/>
    <property type="match status" value="1"/>
</dbReference>
<evidence type="ECO:0000313" key="2">
    <source>
        <dbReference type="EMBL" id="KAK0621876.1"/>
    </source>
</evidence>
<dbReference type="Pfam" id="PF00856">
    <property type="entry name" value="SET"/>
    <property type="match status" value="1"/>
</dbReference>
<comment type="caution">
    <text evidence="2">The sequence shown here is derived from an EMBL/GenBank/DDBJ whole genome shotgun (WGS) entry which is preliminary data.</text>
</comment>
<dbReference type="InterPro" id="IPR053185">
    <property type="entry name" value="SET_domain_protein"/>
</dbReference>
<proteinExistence type="predicted"/>
<dbReference type="PANTHER" id="PTHR47332:SF6">
    <property type="entry name" value="SET DOMAIN-CONTAINING PROTEIN"/>
    <property type="match status" value="1"/>
</dbReference>
<dbReference type="PROSITE" id="PS50280">
    <property type="entry name" value="SET"/>
    <property type="match status" value="1"/>
</dbReference>
<dbReference type="AlphaFoldDB" id="A0AA40C1G0"/>
<dbReference type="SMART" id="SM00317">
    <property type="entry name" value="SET"/>
    <property type="match status" value="1"/>
</dbReference>
<dbReference type="CDD" id="cd20071">
    <property type="entry name" value="SET_SMYD"/>
    <property type="match status" value="1"/>
</dbReference>
<sequence length="404" mass="44058">MRPLHILSLAVGASALQRQISLSPTASCPWRLPPPQLACSIDELDDLSSAILPPRPPSPPPSKWEGPHDCVNQYCIFSNPGFADGRGIVTITTARAIEKLKAIEQTRNIVHPPNPPPYTIAPIPAKGLGLLANTTLHRGTPIMRHTPAVLIHRSFLEHLPPRRQHALLDAAITQHLPLTLREAFLAQMGHFGNPHKISDILITNSFQMDLGGDDNHHYGNFPEVSRFNHDCRPNVAFHIGADLTHTTTAVRAVQPGEELTISYLGMFEPRAMRQQRALQAWGFACTCSQCGLGEGPAAKSDGRLEEIARIEGAMADVASGGVTPALLRRVVRLYKEERLEASVAGVYTLVAMNWNMLGEEGMARKYAGLAAEAAGGEGEGDAVAMRELERDPRGHFTWRRRVGG</sequence>
<accession>A0AA40C1G0</accession>
<dbReference type="InterPro" id="IPR001214">
    <property type="entry name" value="SET_dom"/>
</dbReference>